<evidence type="ECO:0000256" key="1">
    <source>
        <dbReference type="ARBA" id="ARBA00022801"/>
    </source>
</evidence>
<dbReference type="SUPFAM" id="SSF56784">
    <property type="entry name" value="HAD-like"/>
    <property type="match status" value="1"/>
</dbReference>
<dbReference type="PRINTS" id="PR00413">
    <property type="entry name" value="HADHALOGNASE"/>
</dbReference>
<name>A0A917K3H8_9PROT</name>
<dbReference type="PANTHER" id="PTHR43316">
    <property type="entry name" value="HYDROLASE, HALOACID DELAHOGENASE-RELATED"/>
    <property type="match status" value="1"/>
</dbReference>
<keyword evidence="1" id="KW-0378">Hydrolase</keyword>
<reference evidence="2" key="1">
    <citation type="journal article" date="2014" name="Int. J. Syst. Evol. Microbiol.">
        <title>Complete genome sequence of Corynebacterium casei LMG S-19264T (=DSM 44701T), isolated from a smear-ripened cheese.</title>
        <authorList>
            <consortium name="US DOE Joint Genome Institute (JGI-PGF)"/>
            <person name="Walter F."/>
            <person name="Albersmeier A."/>
            <person name="Kalinowski J."/>
            <person name="Ruckert C."/>
        </authorList>
    </citation>
    <scope>NUCLEOTIDE SEQUENCE</scope>
    <source>
        <strain evidence="2">CGMCC 1.3617</strain>
    </source>
</reference>
<keyword evidence="3" id="KW-1185">Reference proteome</keyword>
<dbReference type="PANTHER" id="PTHR43316:SF9">
    <property type="entry name" value="ACID DEHALOGENASE, PUTATIVE (AFU_ORTHOLOGUE AFUA_6G14460)-RELATED"/>
    <property type="match status" value="1"/>
</dbReference>
<dbReference type="GO" id="GO:0016787">
    <property type="term" value="F:hydrolase activity"/>
    <property type="evidence" value="ECO:0007669"/>
    <property type="project" value="UniProtKB-KW"/>
</dbReference>
<dbReference type="InterPro" id="IPR051540">
    <property type="entry name" value="S-2-haloacid_dehalogenase"/>
</dbReference>
<dbReference type="Gene3D" id="3.40.50.1000">
    <property type="entry name" value="HAD superfamily/HAD-like"/>
    <property type="match status" value="1"/>
</dbReference>
<reference evidence="2" key="2">
    <citation type="submission" date="2020-09" db="EMBL/GenBank/DDBJ databases">
        <authorList>
            <person name="Sun Q."/>
            <person name="Zhou Y."/>
        </authorList>
    </citation>
    <scope>NUCLEOTIDE SEQUENCE</scope>
    <source>
        <strain evidence="2">CGMCC 1.3617</strain>
    </source>
</reference>
<dbReference type="Gene3D" id="1.10.150.750">
    <property type="match status" value="1"/>
</dbReference>
<organism evidence="2 3">
    <name type="scientific">Neoroseomonas lacus</name>
    <dbReference type="NCBI Taxonomy" id="287609"/>
    <lineage>
        <taxon>Bacteria</taxon>
        <taxon>Pseudomonadati</taxon>
        <taxon>Pseudomonadota</taxon>
        <taxon>Alphaproteobacteria</taxon>
        <taxon>Acetobacterales</taxon>
        <taxon>Acetobacteraceae</taxon>
        <taxon>Neoroseomonas</taxon>
    </lineage>
</organism>
<proteinExistence type="predicted"/>
<dbReference type="SFLD" id="SFLDG01129">
    <property type="entry name" value="C1.5:_HAD__Beta-PGM__Phosphata"/>
    <property type="match status" value="1"/>
</dbReference>
<dbReference type="SFLD" id="SFLDS00003">
    <property type="entry name" value="Haloacid_Dehalogenase"/>
    <property type="match status" value="1"/>
</dbReference>
<dbReference type="Pfam" id="PF00702">
    <property type="entry name" value="Hydrolase"/>
    <property type="match status" value="1"/>
</dbReference>
<evidence type="ECO:0000313" key="3">
    <source>
        <dbReference type="Proteomes" id="UP000661507"/>
    </source>
</evidence>
<dbReference type="InterPro" id="IPR006439">
    <property type="entry name" value="HAD-SF_hydro_IA"/>
</dbReference>
<dbReference type="AlphaFoldDB" id="A0A917K3H8"/>
<dbReference type="RefSeq" id="WP_188965143.1">
    <property type="nucleotide sequence ID" value="NZ_BMKW01000001.1"/>
</dbReference>
<dbReference type="EMBL" id="BMKW01000001">
    <property type="protein sequence ID" value="GGI99716.1"/>
    <property type="molecule type" value="Genomic_DNA"/>
</dbReference>
<evidence type="ECO:0000313" key="2">
    <source>
        <dbReference type="EMBL" id="GGI99716.1"/>
    </source>
</evidence>
<accession>A0A917K3H8</accession>
<gene>
    <name evidence="2" type="primary">dehII</name>
    <name evidence="2" type="ORF">GCM10011320_03080</name>
</gene>
<comment type="caution">
    <text evidence="2">The sequence shown here is derived from an EMBL/GenBank/DDBJ whole genome shotgun (WGS) entry which is preliminary data.</text>
</comment>
<protein>
    <submittedName>
        <fullName evidence="2">Haloacid dehalogenase</fullName>
    </submittedName>
</protein>
<dbReference type="InterPro" id="IPR023214">
    <property type="entry name" value="HAD_sf"/>
</dbReference>
<sequence length="241" mass="26199">MTFDTTIDATDRRVLTFDCYGTLIDWESGITARVGPWIAEAGRREIPPDLILVAFALHQSRHQQPRPALPYREVLARSWADVQASFGLPEDAAQCEAFAQSCGDWPPFADTVAALRRLASRFALGILSNVDDASLARSLRLLEVPFLLTVTAERVGSYKPGLPHFETAVAELEEQGVPKEAILHVAQSRHHDVEPAARLGIPTVWVDRRHGKRGIGATIANTAQPAARVPSLAALADALGV</sequence>
<dbReference type="InterPro" id="IPR036412">
    <property type="entry name" value="HAD-like_sf"/>
</dbReference>
<dbReference type="Proteomes" id="UP000661507">
    <property type="component" value="Unassembled WGS sequence"/>
</dbReference>